<keyword evidence="5" id="KW-0862">Zinc</keyword>
<evidence type="ECO:0000256" key="1">
    <source>
        <dbReference type="ARBA" id="ARBA00001947"/>
    </source>
</evidence>
<dbReference type="PANTHER" id="PTHR42978">
    <property type="entry name" value="QUORUM-QUENCHING LACTONASE YTNP-RELATED-RELATED"/>
    <property type="match status" value="1"/>
</dbReference>
<proteinExistence type="inferred from homology"/>
<comment type="caution">
    <text evidence="7">The sequence shown here is derived from an EMBL/GenBank/DDBJ whole genome shotgun (WGS) entry which is preliminary data.</text>
</comment>
<dbReference type="EMBL" id="SJJY01000001">
    <property type="protein sequence ID" value="TCC26505.1"/>
    <property type="molecule type" value="Genomic_DNA"/>
</dbReference>
<dbReference type="InterPro" id="IPR001279">
    <property type="entry name" value="Metallo-B-lactamas"/>
</dbReference>
<accession>A0ABY2AA30</accession>
<dbReference type="InterPro" id="IPR051013">
    <property type="entry name" value="MBL_superfamily_lactonases"/>
</dbReference>
<keyword evidence="3" id="KW-0479">Metal-binding</keyword>
<dbReference type="Proteomes" id="UP000292385">
    <property type="component" value="Unassembled WGS sequence"/>
</dbReference>
<evidence type="ECO:0000256" key="4">
    <source>
        <dbReference type="ARBA" id="ARBA00022801"/>
    </source>
</evidence>
<sequence length="297" mass="32531">MSTEAIRVPAGTEDPVRAVSVISTGSVEIHPEHAHGTKKPLYWWLLTSRRWLPPRPINVYVVEHADGLVLFDTGQDRASVTDPSYFPRGLVGVVYDRLAKFRIGADETLDAQLGTLGYSVDDVDKAVISHLHQDHIGGIPQLSGELLITPAEWGELSGFSPEARGFLRAHIDVPGRRWKHITFTPTDDPGLAPFTEMYDVMGDGSIVLLPTPGHTPGSMSMLVRRRDLPALLMVGDLTYEAGLLERRRLPGVGDRGELGRTTDKVLALAERRPGLVILPAHDPTATQRLIASSRRPA</sequence>
<evidence type="ECO:0000256" key="3">
    <source>
        <dbReference type="ARBA" id="ARBA00022723"/>
    </source>
</evidence>
<evidence type="ECO:0000256" key="2">
    <source>
        <dbReference type="ARBA" id="ARBA00007749"/>
    </source>
</evidence>
<feature type="domain" description="Metallo-beta-lactamase" evidence="6">
    <location>
        <begin position="56"/>
        <end position="281"/>
    </location>
</feature>
<dbReference type="Gene3D" id="3.60.15.10">
    <property type="entry name" value="Ribonuclease Z/Hydroxyacylglutathione hydrolase-like"/>
    <property type="match status" value="1"/>
</dbReference>
<gene>
    <name evidence="7" type="ORF">E0H58_00225</name>
</gene>
<keyword evidence="8" id="KW-1185">Reference proteome</keyword>
<evidence type="ECO:0000313" key="8">
    <source>
        <dbReference type="Proteomes" id="UP000292385"/>
    </source>
</evidence>
<comment type="cofactor">
    <cofactor evidence="1">
        <name>Zn(2+)</name>
        <dbReference type="ChEBI" id="CHEBI:29105"/>
    </cofactor>
</comment>
<evidence type="ECO:0000256" key="5">
    <source>
        <dbReference type="ARBA" id="ARBA00022833"/>
    </source>
</evidence>
<dbReference type="SMART" id="SM00849">
    <property type="entry name" value="Lactamase_B"/>
    <property type="match status" value="1"/>
</dbReference>
<dbReference type="RefSeq" id="WP_131459174.1">
    <property type="nucleotide sequence ID" value="NZ_SJJY01000001.1"/>
</dbReference>
<evidence type="ECO:0000259" key="6">
    <source>
        <dbReference type="SMART" id="SM00849"/>
    </source>
</evidence>
<dbReference type="PANTHER" id="PTHR42978:SF7">
    <property type="entry name" value="METALLO-HYDROLASE RV2300C-RELATED"/>
    <property type="match status" value="1"/>
</dbReference>
<dbReference type="SUPFAM" id="SSF56281">
    <property type="entry name" value="Metallo-hydrolase/oxidoreductase"/>
    <property type="match status" value="1"/>
</dbReference>
<protein>
    <submittedName>
        <fullName evidence="7">MBL fold metallo-hydrolase</fullName>
    </submittedName>
</protein>
<evidence type="ECO:0000313" key="7">
    <source>
        <dbReference type="EMBL" id="TCC26505.1"/>
    </source>
</evidence>
<organism evidence="7 8">
    <name type="scientific">Kribbella speibonae</name>
    <dbReference type="NCBI Taxonomy" id="1572660"/>
    <lineage>
        <taxon>Bacteria</taxon>
        <taxon>Bacillati</taxon>
        <taxon>Actinomycetota</taxon>
        <taxon>Actinomycetes</taxon>
        <taxon>Propionibacteriales</taxon>
        <taxon>Kribbellaceae</taxon>
        <taxon>Kribbella</taxon>
    </lineage>
</organism>
<keyword evidence="4" id="KW-0378">Hydrolase</keyword>
<comment type="similarity">
    <text evidence="2">Belongs to the metallo-beta-lactamase superfamily.</text>
</comment>
<dbReference type="InterPro" id="IPR036866">
    <property type="entry name" value="RibonucZ/Hydroxyglut_hydro"/>
</dbReference>
<reference evidence="7 8" key="1">
    <citation type="submission" date="2019-02" db="EMBL/GenBank/DDBJ databases">
        <title>Kribbella capetownensis sp. nov. and Kribbella speibonae sp. nov., isolated from soil.</title>
        <authorList>
            <person name="Curtis S.M."/>
            <person name="Norton I."/>
            <person name="Everest G.J."/>
            <person name="Meyers P.R."/>
        </authorList>
    </citation>
    <scope>NUCLEOTIDE SEQUENCE [LARGE SCALE GENOMIC DNA]</scope>
    <source>
        <strain evidence="7 8">SK5</strain>
    </source>
</reference>
<name>A0ABY2AA30_9ACTN</name>
<dbReference type="Pfam" id="PF00753">
    <property type="entry name" value="Lactamase_B"/>
    <property type="match status" value="1"/>
</dbReference>